<dbReference type="EMBL" id="BARU01020958">
    <property type="protein sequence ID" value="GAH55067.1"/>
    <property type="molecule type" value="Genomic_DNA"/>
</dbReference>
<protein>
    <submittedName>
        <fullName evidence="1">Uncharacterized protein</fullName>
    </submittedName>
</protein>
<comment type="caution">
    <text evidence="1">The sequence shown here is derived from an EMBL/GenBank/DDBJ whole genome shotgun (WGS) entry which is preliminary data.</text>
</comment>
<reference evidence="1" key="1">
    <citation type="journal article" date="2014" name="Front. Microbiol.">
        <title>High frequency of phylogenetically diverse reductive dehalogenase-homologous genes in deep subseafloor sedimentary metagenomes.</title>
        <authorList>
            <person name="Kawai M."/>
            <person name="Futagami T."/>
            <person name="Toyoda A."/>
            <person name="Takaki Y."/>
            <person name="Nishi S."/>
            <person name="Hori S."/>
            <person name="Arai W."/>
            <person name="Tsubouchi T."/>
            <person name="Morono Y."/>
            <person name="Uchiyama I."/>
            <person name="Ito T."/>
            <person name="Fujiyama A."/>
            <person name="Inagaki F."/>
            <person name="Takami H."/>
        </authorList>
    </citation>
    <scope>NUCLEOTIDE SEQUENCE</scope>
    <source>
        <strain evidence="1">Expedition CK06-06</strain>
    </source>
</reference>
<accession>X1GCY4</accession>
<name>X1GCY4_9ZZZZ</name>
<proteinExistence type="predicted"/>
<organism evidence="1">
    <name type="scientific">marine sediment metagenome</name>
    <dbReference type="NCBI Taxonomy" id="412755"/>
    <lineage>
        <taxon>unclassified sequences</taxon>
        <taxon>metagenomes</taxon>
        <taxon>ecological metagenomes</taxon>
    </lineage>
</organism>
<gene>
    <name evidence="1" type="ORF">S03H2_34356</name>
</gene>
<evidence type="ECO:0000313" key="1">
    <source>
        <dbReference type="EMBL" id="GAH55067.1"/>
    </source>
</evidence>
<sequence>MEKKFKQINKEDMKEGTLVQYCGFYILDAKKLKEAGFEPKCFFVEE</sequence>
<dbReference type="AlphaFoldDB" id="X1GCY4"/>